<keyword evidence="3" id="KW-0732">Signal</keyword>
<evidence type="ECO:0000259" key="4">
    <source>
        <dbReference type="Pfam" id="PF09972"/>
    </source>
</evidence>
<dbReference type="Pfam" id="PF09972">
    <property type="entry name" value="DUF2207"/>
    <property type="match status" value="1"/>
</dbReference>
<feature type="compositionally biased region" description="Gly residues" evidence="1">
    <location>
        <begin position="570"/>
        <end position="592"/>
    </location>
</feature>
<organism evidence="5 6">
    <name type="scientific">Nosocomiicoccus ampullae</name>
    <dbReference type="NCBI Taxonomy" id="489910"/>
    <lineage>
        <taxon>Bacteria</taxon>
        <taxon>Bacillati</taxon>
        <taxon>Bacillota</taxon>
        <taxon>Bacilli</taxon>
        <taxon>Bacillales</taxon>
        <taxon>Staphylococcaceae</taxon>
        <taxon>Nosocomiicoccus</taxon>
    </lineage>
</organism>
<feature type="region of interest" description="Disordered" evidence="1">
    <location>
        <begin position="568"/>
        <end position="592"/>
    </location>
</feature>
<evidence type="ECO:0000256" key="3">
    <source>
        <dbReference type="SAM" id="SignalP"/>
    </source>
</evidence>
<feature type="transmembrane region" description="Helical" evidence="2">
    <location>
        <begin position="257"/>
        <end position="280"/>
    </location>
</feature>
<proteinExistence type="predicted"/>
<keyword evidence="2" id="KW-1133">Transmembrane helix</keyword>
<dbReference type="RefSeq" id="WP_183673335.1">
    <property type="nucleotide sequence ID" value="NZ_CBCRYX010000002.1"/>
</dbReference>
<keyword evidence="6" id="KW-1185">Reference proteome</keyword>
<reference evidence="5 6" key="1">
    <citation type="submission" date="2020-08" db="EMBL/GenBank/DDBJ databases">
        <title>Genomic Encyclopedia of Type Strains, Phase IV (KMG-IV): sequencing the most valuable type-strain genomes for metagenomic binning, comparative biology and taxonomic classification.</title>
        <authorList>
            <person name="Goeker M."/>
        </authorList>
    </citation>
    <scope>NUCLEOTIDE SEQUENCE [LARGE SCALE GENOMIC DNA]</scope>
    <source>
        <strain evidence="5 6">DSM 19163</strain>
    </source>
</reference>
<protein>
    <submittedName>
        <fullName evidence="5">Membrane protein YgcG</fullName>
    </submittedName>
</protein>
<keyword evidence="2" id="KW-0812">Transmembrane</keyword>
<evidence type="ECO:0000313" key="5">
    <source>
        <dbReference type="EMBL" id="MBB5175749.1"/>
    </source>
</evidence>
<feature type="domain" description="DUF2207" evidence="4">
    <location>
        <begin position="25"/>
        <end position="176"/>
    </location>
</feature>
<comment type="caution">
    <text evidence="5">The sequence shown here is derived from an EMBL/GenBank/DDBJ whole genome shotgun (WGS) entry which is preliminary data.</text>
</comment>
<evidence type="ECO:0000256" key="1">
    <source>
        <dbReference type="SAM" id="MobiDB-lite"/>
    </source>
</evidence>
<evidence type="ECO:0000256" key="2">
    <source>
        <dbReference type="SAM" id="Phobius"/>
    </source>
</evidence>
<dbReference type="Proteomes" id="UP000579136">
    <property type="component" value="Unassembled WGS sequence"/>
</dbReference>
<keyword evidence="2" id="KW-0472">Membrane</keyword>
<name>A0A9Q2HF01_9STAP</name>
<evidence type="ECO:0000313" key="6">
    <source>
        <dbReference type="Proteomes" id="UP000579136"/>
    </source>
</evidence>
<dbReference type="EMBL" id="JACHHF010000003">
    <property type="protein sequence ID" value="MBB5175749.1"/>
    <property type="molecule type" value="Genomic_DNA"/>
</dbReference>
<gene>
    <name evidence="5" type="ORF">HNQ45_000624</name>
</gene>
<feature type="chain" id="PRO_5040464838" evidence="3">
    <location>
        <begin position="24"/>
        <end position="592"/>
    </location>
</feature>
<dbReference type="AlphaFoldDB" id="A0A9Q2HF01"/>
<sequence>MKKYIVFLLSVLLSLTISFKAQANEIDDINIHIDIKKDGSVEVTEERNQNMDDGTENYIVFNEEDMQGAKLTHFSVDGFKEVKEWDSDWKREEKAGKYSVLNTDDGFDLVWGIGEYGDKTYTVHYTLTNMVKNLKDGQSIYWDFNTFTELPTDEMTMTISSYEPFTKENVRFYGFGIVGNMHLKDGNIVWKSSEAMDDSNYATVLLQFDSKLFNTNANKDKTLEEERSMALHNSNYNEDYLDSNETLGPKMSLTGKIFSGLGILFGSIVALWTIAGLWIANRKKKARGHIKSGYTIKKDLKNSSTKIPPSKMSDYAGYAYLLNHLDYAYFEQFISAYLIKWHRDNRIEIEFEDDSKKLNKRNTSIIVKDYETVKEEYGKYFEEALKQIKNETYNGDYELLLWMMFLNAMDDHKVITKKNLEKWFKKNASDVSKVADYLDDYSKEYLEKNGYIKVEKDSAAFVPFEIIVPTTKGHDLIEHFVKYSNYLQNEDEDNWLERVKNDEIQTEELIYIYLLGVTDEIESRFKKYHLNKSEENYFYPNYFYLFNNTTNSINQGLSSGGFSSSQASSGLGGSTGMGGGAGAGGGGGGGAR</sequence>
<accession>A0A9Q2HF01</accession>
<dbReference type="InterPro" id="IPR018702">
    <property type="entry name" value="DUF2207"/>
</dbReference>
<feature type="signal peptide" evidence="3">
    <location>
        <begin position="1"/>
        <end position="23"/>
    </location>
</feature>